<sequence>MAGLPEIELLKERLKRAMLHKRIGALQVSNARGEQVADGAGMKDEALKGREITDVRRYGHYLFLELNRQDILAMNLGGELAGDLERGPAASEGEEGQRGALEIHLNGHNRLRLQGTQLHNRLRLLDENADVDFLTKLGPDPLLVHDGLSVLRDALARRRSAVRNILLDDAFVPGIGGTWADEILFQARVRPDRTAPSLSEEERSRLLEQIPRVLERAVRCQAKPSLLPKTYLTRHHQDGHCPSCGGPLETLAVGGKNALFCPVCQQ</sequence>
<evidence type="ECO:0000256" key="7">
    <source>
        <dbReference type="ARBA" id="ARBA00022801"/>
    </source>
</evidence>
<evidence type="ECO:0000256" key="9">
    <source>
        <dbReference type="ARBA" id="ARBA00023125"/>
    </source>
</evidence>
<keyword evidence="13" id="KW-0326">Glycosidase</keyword>
<dbReference type="SMART" id="SM00898">
    <property type="entry name" value="Fapy_DNA_glyco"/>
    <property type="match status" value="1"/>
</dbReference>
<dbReference type="SUPFAM" id="SSF46946">
    <property type="entry name" value="S13-like H2TH domain"/>
    <property type="match status" value="1"/>
</dbReference>
<evidence type="ECO:0000256" key="3">
    <source>
        <dbReference type="ARBA" id="ARBA00009409"/>
    </source>
</evidence>
<keyword evidence="9" id="KW-0238">DNA-binding</keyword>
<dbReference type="PANTHER" id="PTHR22993:SF9">
    <property type="entry name" value="FORMAMIDOPYRIMIDINE-DNA GLYCOSYLASE"/>
    <property type="match status" value="1"/>
</dbReference>
<gene>
    <name evidence="17" type="ORF">EC580_13730</name>
</gene>
<dbReference type="SUPFAM" id="SSF57716">
    <property type="entry name" value="Glucocorticoid receptor-like (DNA-binding domain)"/>
    <property type="match status" value="1"/>
</dbReference>
<dbReference type="SMART" id="SM01232">
    <property type="entry name" value="H2TH"/>
    <property type="match status" value="1"/>
</dbReference>
<keyword evidence="4" id="KW-0479">Metal-binding</keyword>
<dbReference type="Gene3D" id="1.10.8.50">
    <property type="match status" value="1"/>
</dbReference>
<keyword evidence="8" id="KW-0862">Zinc</keyword>
<dbReference type="RefSeq" id="WP_123106013.1">
    <property type="nucleotide sequence ID" value="NZ_CP127527.1"/>
</dbReference>
<reference evidence="17" key="1">
    <citation type="submission" date="2018-10" db="EMBL/GenBank/DDBJ databases">
        <title>Acidithiobacillus sulfuriphilus sp. nov.: an extremely acidophilic sulfur-oxidizing chemolithotroph isolated from a neutral pH environment.</title>
        <authorList>
            <person name="Falagan C."/>
            <person name="Moya-Beltran A."/>
            <person name="Quatrini R."/>
            <person name="Johnson D.B."/>
        </authorList>
    </citation>
    <scope>NUCLEOTIDE SEQUENCE [LARGE SCALE GENOMIC DNA]</scope>
    <source>
        <strain evidence="17">CJ-2</strain>
    </source>
</reference>
<evidence type="ECO:0000256" key="5">
    <source>
        <dbReference type="ARBA" id="ARBA00022763"/>
    </source>
</evidence>
<evidence type="ECO:0000256" key="2">
    <source>
        <dbReference type="ARBA" id="ARBA00001947"/>
    </source>
</evidence>
<evidence type="ECO:0000256" key="13">
    <source>
        <dbReference type="ARBA" id="ARBA00023295"/>
    </source>
</evidence>
<comment type="cofactor">
    <cofactor evidence="2">
        <name>Zn(2+)</name>
        <dbReference type="ChEBI" id="CHEBI:29105"/>
    </cofactor>
</comment>
<protein>
    <submittedName>
        <fullName evidence="17">Formamidopyrimidine-DNA glycosylase</fullName>
    </submittedName>
</protein>
<accession>A0A3M8QNX0</accession>
<dbReference type="SUPFAM" id="SSF81624">
    <property type="entry name" value="N-terminal domain of MutM-like DNA repair proteins"/>
    <property type="match status" value="1"/>
</dbReference>
<keyword evidence="10" id="KW-0234">DNA repair</keyword>
<dbReference type="InterPro" id="IPR000214">
    <property type="entry name" value="Znf_DNA_glyclase/AP_lyase"/>
</dbReference>
<dbReference type="OrthoDB" id="5657047at2"/>
<evidence type="ECO:0000256" key="1">
    <source>
        <dbReference type="ARBA" id="ARBA00001668"/>
    </source>
</evidence>
<dbReference type="AlphaFoldDB" id="A0A3M8QNX0"/>
<dbReference type="EMBL" id="RIZI01000194">
    <property type="protein sequence ID" value="RNF57848.1"/>
    <property type="molecule type" value="Genomic_DNA"/>
</dbReference>
<keyword evidence="6 14" id="KW-0863">Zinc-finger</keyword>
<evidence type="ECO:0000256" key="10">
    <source>
        <dbReference type="ARBA" id="ARBA00023204"/>
    </source>
</evidence>
<keyword evidence="7" id="KW-0378">Hydrolase</keyword>
<evidence type="ECO:0000256" key="8">
    <source>
        <dbReference type="ARBA" id="ARBA00022833"/>
    </source>
</evidence>
<name>A0A3M8QNX0_9PROT</name>
<feature type="domain" description="Formamidopyrimidine-DNA glycosylase catalytic" evidence="16">
    <location>
        <begin position="2"/>
        <end position="131"/>
    </location>
</feature>
<dbReference type="GO" id="GO:0008534">
    <property type="term" value="F:oxidized purine nucleobase lesion DNA N-glycosylase activity"/>
    <property type="evidence" value="ECO:0007669"/>
    <property type="project" value="UniProtKB-EC"/>
</dbReference>
<dbReference type="GO" id="GO:0003906">
    <property type="term" value="F:DNA-(apurinic or apyrimidinic site) endonuclease activity"/>
    <property type="evidence" value="ECO:0007669"/>
    <property type="project" value="InterPro"/>
</dbReference>
<dbReference type="InterPro" id="IPR012319">
    <property type="entry name" value="FPG_cat"/>
</dbReference>
<dbReference type="PANTHER" id="PTHR22993">
    <property type="entry name" value="FORMAMIDOPYRIMIDINE-DNA GLYCOSYLASE"/>
    <property type="match status" value="1"/>
</dbReference>
<dbReference type="InterPro" id="IPR015886">
    <property type="entry name" value="H2TH_FPG"/>
</dbReference>
<comment type="caution">
    <text evidence="17">The sequence shown here is derived from an EMBL/GenBank/DDBJ whole genome shotgun (WGS) entry which is preliminary data.</text>
</comment>
<dbReference type="Pfam" id="PF06831">
    <property type="entry name" value="H2TH"/>
    <property type="match status" value="1"/>
</dbReference>
<evidence type="ECO:0000256" key="12">
    <source>
        <dbReference type="ARBA" id="ARBA00023268"/>
    </source>
</evidence>
<keyword evidence="12" id="KW-0511">Multifunctional enzyme</keyword>
<proteinExistence type="inferred from homology"/>
<feature type="domain" description="FPG-type" evidence="15">
    <location>
        <begin position="233"/>
        <end position="266"/>
    </location>
</feature>
<comment type="catalytic activity">
    <reaction evidence="1">
        <text>Hydrolysis of DNA containing ring-opened 7-methylguanine residues, releasing 2,6-diamino-4-hydroxy-5-(N-methyl)formamidopyrimidine.</text>
        <dbReference type="EC" id="3.2.2.23"/>
    </reaction>
</comment>
<dbReference type="GO" id="GO:0016829">
    <property type="term" value="F:lyase activity"/>
    <property type="evidence" value="ECO:0007669"/>
    <property type="project" value="UniProtKB-KW"/>
</dbReference>
<dbReference type="Gene3D" id="3.20.190.10">
    <property type="entry name" value="MutM-like, N-terminal"/>
    <property type="match status" value="1"/>
</dbReference>
<evidence type="ECO:0000256" key="11">
    <source>
        <dbReference type="ARBA" id="ARBA00023239"/>
    </source>
</evidence>
<dbReference type="GO" id="GO:0008270">
    <property type="term" value="F:zinc ion binding"/>
    <property type="evidence" value="ECO:0007669"/>
    <property type="project" value="UniProtKB-KW"/>
</dbReference>
<keyword evidence="11" id="KW-0456">Lyase</keyword>
<dbReference type="PROSITE" id="PS51066">
    <property type="entry name" value="ZF_FPG_2"/>
    <property type="match status" value="1"/>
</dbReference>
<evidence type="ECO:0000259" key="15">
    <source>
        <dbReference type="PROSITE" id="PS51066"/>
    </source>
</evidence>
<keyword evidence="5" id="KW-0227">DNA damage</keyword>
<dbReference type="PROSITE" id="PS51068">
    <property type="entry name" value="FPG_CAT"/>
    <property type="match status" value="1"/>
</dbReference>
<evidence type="ECO:0000256" key="6">
    <source>
        <dbReference type="ARBA" id="ARBA00022771"/>
    </source>
</evidence>
<dbReference type="Pfam" id="PF01149">
    <property type="entry name" value="Fapy_DNA_glyco"/>
    <property type="match status" value="1"/>
</dbReference>
<dbReference type="InterPro" id="IPR010663">
    <property type="entry name" value="Znf_FPG/IleRS"/>
</dbReference>
<evidence type="ECO:0000256" key="14">
    <source>
        <dbReference type="PROSITE-ProRule" id="PRU00391"/>
    </source>
</evidence>
<evidence type="ECO:0000259" key="16">
    <source>
        <dbReference type="PROSITE" id="PS51068"/>
    </source>
</evidence>
<comment type="similarity">
    <text evidence="3">Belongs to the FPG family.</text>
</comment>
<evidence type="ECO:0000313" key="17">
    <source>
        <dbReference type="EMBL" id="RNF57848.1"/>
    </source>
</evidence>
<dbReference type="GO" id="GO:0003684">
    <property type="term" value="F:damaged DNA binding"/>
    <property type="evidence" value="ECO:0007669"/>
    <property type="project" value="InterPro"/>
</dbReference>
<dbReference type="InterPro" id="IPR010979">
    <property type="entry name" value="Ribosomal_uS13-like_H2TH"/>
</dbReference>
<organism evidence="17">
    <name type="scientific">Acidithiobacillus sulfuriphilus</name>
    <dbReference type="NCBI Taxonomy" id="1867749"/>
    <lineage>
        <taxon>Bacteria</taxon>
        <taxon>Pseudomonadati</taxon>
        <taxon>Pseudomonadota</taxon>
        <taxon>Acidithiobacillia</taxon>
        <taxon>Acidithiobacillales</taxon>
        <taxon>Acidithiobacillaceae</taxon>
        <taxon>Acidithiobacillus</taxon>
    </lineage>
</organism>
<dbReference type="Pfam" id="PF06827">
    <property type="entry name" value="zf-FPG_IleRS"/>
    <property type="match status" value="1"/>
</dbReference>
<dbReference type="GO" id="GO:0006284">
    <property type="term" value="P:base-excision repair"/>
    <property type="evidence" value="ECO:0007669"/>
    <property type="project" value="InterPro"/>
</dbReference>
<dbReference type="InterPro" id="IPR035937">
    <property type="entry name" value="FPG_N"/>
</dbReference>
<evidence type="ECO:0000256" key="4">
    <source>
        <dbReference type="ARBA" id="ARBA00022723"/>
    </source>
</evidence>